<keyword evidence="3" id="KW-1185">Reference proteome</keyword>
<accession>A0A7W6JEJ6</accession>
<keyword evidence="1" id="KW-0812">Transmembrane</keyword>
<dbReference type="Proteomes" id="UP000529946">
    <property type="component" value="Unassembled WGS sequence"/>
</dbReference>
<comment type="caution">
    <text evidence="2">The sequence shown here is derived from an EMBL/GenBank/DDBJ whole genome shotgun (WGS) entry which is preliminary data.</text>
</comment>
<gene>
    <name evidence="2" type="ORF">GGR12_002550</name>
</gene>
<organism evidence="2 3">
    <name type="scientific">Brevundimonas lenta</name>
    <dbReference type="NCBI Taxonomy" id="424796"/>
    <lineage>
        <taxon>Bacteria</taxon>
        <taxon>Pseudomonadati</taxon>
        <taxon>Pseudomonadota</taxon>
        <taxon>Alphaproteobacteria</taxon>
        <taxon>Caulobacterales</taxon>
        <taxon>Caulobacteraceae</taxon>
        <taxon>Brevundimonas</taxon>
    </lineage>
</organism>
<feature type="transmembrane region" description="Helical" evidence="1">
    <location>
        <begin position="35"/>
        <end position="54"/>
    </location>
</feature>
<feature type="transmembrane region" description="Helical" evidence="1">
    <location>
        <begin position="12"/>
        <end position="28"/>
    </location>
</feature>
<dbReference type="AlphaFoldDB" id="A0A7W6JEJ6"/>
<keyword evidence="1" id="KW-0472">Membrane</keyword>
<evidence type="ECO:0000313" key="2">
    <source>
        <dbReference type="EMBL" id="MBB4083684.1"/>
    </source>
</evidence>
<dbReference type="RefSeq" id="WP_183204754.1">
    <property type="nucleotide sequence ID" value="NZ_BAAAER010000007.1"/>
</dbReference>
<sequence>MGWIQDNAEVLIAVSGVVGFVAWFWTFVRVTRMPLGWQQTVALICCFVPALFFVGGNIGGRLPVLFPLALLLTFVVKPRPMTARTTLEKQSGG</sequence>
<name>A0A7W6JEJ6_9CAUL</name>
<feature type="transmembrane region" description="Helical" evidence="1">
    <location>
        <begin position="60"/>
        <end position="76"/>
    </location>
</feature>
<proteinExistence type="predicted"/>
<dbReference type="EMBL" id="JACIDM010000002">
    <property type="protein sequence ID" value="MBB4083684.1"/>
    <property type="molecule type" value="Genomic_DNA"/>
</dbReference>
<evidence type="ECO:0000313" key="3">
    <source>
        <dbReference type="Proteomes" id="UP000529946"/>
    </source>
</evidence>
<evidence type="ECO:0000256" key="1">
    <source>
        <dbReference type="SAM" id="Phobius"/>
    </source>
</evidence>
<protein>
    <submittedName>
        <fullName evidence="2">F0F1-type ATP synthase membrane subunit a</fullName>
    </submittedName>
</protein>
<reference evidence="2 3" key="1">
    <citation type="submission" date="2020-08" db="EMBL/GenBank/DDBJ databases">
        <title>Genomic Encyclopedia of Type Strains, Phase IV (KMG-IV): sequencing the most valuable type-strain genomes for metagenomic binning, comparative biology and taxonomic classification.</title>
        <authorList>
            <person name="Goeker M."/>
        </authorList>
    </citation>
    <scope>NUCLEOTIDE SEQUENCE [LARGE SCALE GENOMIC DNA]</scope>
    <source>
        <strain evidence="2 3">DSM 23960</strain>
    </source>
</reference>
<keyword evidence="1" id="KW-1133">Transmembrane helix</keyword>